<keyword evidence="4" id="KW-0040">ANK repeat</keyword>
<keyword evidence="8" id="KW-1185">Reference proteome</keyword>
<accession>A0AAV9ABE4</accession>
<gene>
    <name evidence="7" type="ORF">QJS04_geneDACA018011</name>
</gene>
<dbReference type="Proteomes" id="UP001179952">
    <property type="component" value="Unassembled WGS sequence"/>
</dbReference>
<evidence type="ECO:0000256" key="3">
    <source>
        <dbReference type="ARBA" id="ARBA00023136"/>
    </source>
</evidence>
<evidence type="ECO:0000256" key="4">
    <source>
        <dbReference type="PROSITE-ProRule" id="PRU00023"/>
    </source>
</evidence>
<dbReference type="Gene3D" id="1.25.40.20">
    <property type="entry name" value="Ankyrin repeat-containing domain"/>
    <property type="match status" value="1"/>
</dbReference>
<dbReference type="GO" id="GO:0005737">
    <property type="term" value="C:cytoplasm"/>
    <property type="evidence" value="ECO:0007669"/>
    <property type="project" value="TreeGrafter"/>
</dbReference>
<evidence type="ECO:0000256" key="1">
    <source>
        <dbReference type="ARBA" id="ARBA00004308"/>
    </source>
</evidence>
<feature type="region of interest" description="Disordered" evidence="5">
    <location>
        <begin position="1"/>
        <end position="37"/>
    </location>
</feature>
<protein>
    <recommendedName>
        <fullName evidence="6">Ankyrin repeat domain-containing protein</fullName>
    </recommendedName>
</protein>
<dbReference type="PROSITE" id="PS50088">
    <property type="entry name" value="ANK_REPEAT"/>
    <property type="match status" value="1"/>
</dbReference>
<dbReference type="InterPro" id="IPR036770">
    <property type="entry name" value="Ankyrin_rpt-contain_sf"/>
</dbReference>
<dbReference type="InterPro" id="IPR002110">
    <property type="entry name" value="Ankyrin_rpt"/>
</dbReference>
<reference evidence="7" key="1">
    <citation type="journal article" date="2023" name="Nat. Commun.">
        <title>Diploid and tetraploid genomes of Acorus and the evolution of monocots.</title>
        <authorList>
            <person name="Ma L."/>
            <person name="Liu K.W."/>
            <person name="Li Z."/>
            <person name="Hsiao Y.Y."/>
            <person name="Qi Y."/>
            <person name="Fu T."/>
            <person name="Tang G.D."/>
            <person name="Zhang D."/>
            <person name="Sun W.H."/>
            <person name="Liu D.K."/>
            <person name="Li Y."/>
            <person name="Chen G.Z."/>
            <person name="Liu X.D."/>
            <person name="Liao X.Y."/>
            <person name="Jiang Y.T."/>
            <person name="Yu X."/>
            <person name="Hao Y."/>
            <person name="Huang J."/>
            <person name="Zhao X.W."/>
            <person name="Ke S."/>
            <person name="Chen Y.Y."/>
            <person name="Wu W.L."/>
            <person name="Hsu J.L."/>
            <person name="Lin Y.F."/>
            <person name="Huang M.D."/>
            <person name="Li C.Y."/>
            <person name="Huang L."/>
            <person name="Wang Z.W."/>
            <person name="Zhao X."/>
            <person name="Zhong W.Y."/>
            <person name="Peng D.H."/>
            <person name="Ahmad S."/>
            <person name="Lan S."/>
            <person name="Zhang J.S."/>
            <person name="Tsai W.C."/>
            <person name="Van de Peer Y."/>
            <person name="Liu Z.J."/>
        </authorList>
    </citation>
    <scope>NUCLEOTIDE SEQUENCE</scope>
    <source>
        <strain evidence="7">SCP</strain>
    </source>
</reference>
<feature type="repeat" description="ANK" evidence="4">
    <location>
        <begin position="66"/>
        <end position="98"/>
    </location>
</feature>
<dbReference type="SUPFAM" id="SSF48403">
    <property type="entry name" value="Ankyrin repeat"/>
    <property type="match status" value="1"/>
</dbReference>
<reference evidence="7" key="2">
    <citation type="submission" date="2023-06" db="EMBL/GenBank/DDBJ databases">
        <authorList>
            <person name="Ma L."/>
            <person name="Liu K.-W."/>
            <person name="Li Z."/>
            <person name="Hsiao Y.-Y."/>
            <person name="Qi Y."/>
            <person name="Fu T."/>
            <person name="Tang G."/>
            <person name="Zhang D."/>
            <person name="Sun W.-H."/>
            <person name="Liu D.-K."/>
            <person name="Li Y."/>
            <person name="Chen G.-Z."/>
            <person name="Liu X.-D."/>
            <person name="Liao X.-Y."/>
            <person name="Jiang Y.-T."/>
            <person name="Yu X."/>
            <person name="Hao Y."/>
            <person name="Huang J."/>
            <person name="Zhao X.-W."/>
            <person name="Ke S."/>
            <person name="Chen Y.-Y."/>
            <person name="Wu W.-L."/>
            <person name="Hsu J.-L."/>
            <person name="Lin Y.-F."/>
            <person name="Huang M.-D."/>
            <person name="Li C.-Y."/>
            <person name="Huang L."/>
            <person name="Wang Z.-W."/>
            <person name="Zhao X."/>
            <person name="Zhong W.-Y."/>
            <person name="Peng D.-H."/>
            <person name="Ahmad S."/>
            <person name="Lan S."/>
            <person name="Zhang J.-S."/>
            <person name="Tsai W.-C."/>
            <person name="Van De Peer Y."/>
            <person name="Liu Z.-J."/>
        </authorList>
    </citation>
    <scope>NUCLEOTIDE SEQUENCE</scope>
    <source>
        <strain evidence="7">SCP</strain>
        <tissue evidence="7">Leaves</tissue>
    </source>
</reference>
<comment type="subcellular location">
    <subcellularLocation>
        <location evidence="1">Endomembrane system</location>
    </subcellularLocation>
</comment>
<evidence type="ECO:0000256" key="2">
    <source>
        <dbReference type="ARBA" id="ARBA00022737"/>
    </source>
</evidence>
<dbReference type="Pfam" id="PF11904">
    <property type="entry name" value="ANKRD13_C"/>
    <property type="match status" value="1"/>
</dbReference>
<dbReference type="PANTHER" id="PTHR12447">
    <property type="entry name" value="ANKYRIN REPEAT DOMAIN-CONTAINING PROTEIN 13"/>
    <property type="match status" value="1"/>
</dbReference>
<dbReference type="GO" id="GO:0012505">
    <property type="term" value="C:endomembrane system"/>
    <property type="evidence" value="ECO:0007669"/>
    <property type="project" value="UniProtKB-SubCell"/>
</dbReference>
<sequence length="330" mass="36536">MENQNQKPKQNPKKKPVGPARPNPLAYAHSPAHSAILSGDPSALRRLLSSLPNPPSSVLDRRDVPHRETPLHLALRLGDLSAAAAIAAAGADASLRSSSGWSPLDDALCLHGPTLASALLRHHHRHAVLRWRRRLPRLAAALRRSSSKDFYMEVSFRFESHVIPFVGRIAPSDTYRIRKSGADVRADTSLAGFDGFRIRRSDRSFLFLGDRNPSRPSLLILDRASKRVYEAMEMEGEPSMPRSTEEEFVTQKYVCMAGVDFAEAKLVKKTNWLKQEVKERVGQYKAKLFEIHNVNFSRGRGVWVIVGAGARGGGWVLGGGEYRAAYASEA</sequence>
<comment type="caution">
    <text evidence="7">The sequence shown here is derived from an EMBL/GenBank/DDBJ whole genome shotgun (WGS) entry which is preliminary data.</text>
</comment>
<feature type="domain" description="Ankyrin repeat" evidence="6">
    <location>
        <begin position="185"/>
        <end position="297"/>
    </location>
</feature>
<evidence type="ECO:0000313" key="8">
    <source>
        <dbReference type="Proteomes" id="UP001179952"/>
    </source>
</evidence>
<evidence type="ECO:0000256" key="5">
    <source>
        <dbReference type="SAM" id="MobiDB-lite"/>
    </source>
</evidence>
<dbReference type="EMBL" id="JAUJYN010000011">
    <property type="protein sequence ID" value="KAK1261261.1"/>
    <property type="molecule type" value="Genomic_DNA"/>
</dbReference>
<evidence type="ECO:0000259" key="6">
    <source>
        <dbReference type="Pfam" id="PF11904"/>
    </source>
</evidence>
<evidence type="ECO:0000313" key="7">
    <source>
        <dbReference type="EMBL" id="KAK1261261.1"/>
    </source>
</evidence>
<dbReference type="InterPro" id="IPR021832">
    <property type="entry name" value="ANKRD13"/>
</dbReference>
<dbReference type="AlphaFoldDB" id="A0AAV9ABE4"/>
<dbReference type="PROSITE" id="PS50297">
    <property type="entry name" value="ANK_REP_REGION"/>
    <property type="match status" value="1"/>
</dbReference>
<organism evidence="7 8">
    <name type="scientific">Acorus gramineus</name>
    <name type="common">Dwarf sweet flag</name>
    <dbReference type="NCBI Taxonomy" id="55184"/>
    <lineage>
        <taxon>Eukaryota</taxon>
        <taxon>Viridiplantae</taxon>
        <taxon>Streptophyta</taxon>
        <taxon>Embryophyta</taxon>
        <taxon>Tracheophyta</taxon>
        <taxon>Spermatophyta</taxon>
        <taxon>Magnoliopsida</taxon>
        <taxon>Liliopsida</taxon>
        <taxon>Acoraceae</taxon>
        <taxon>Acorus</taxon>
    </lineage>
</organism>
<proteinExistence type="predicted"/>
<name>A0AAV9ABE4_ACOGR</name>
<dbReference type="SMART" id="SM00248">
    <property type="entry name" value="ANK"/>
    <property type="match status" value="2"/>
</dbReference>
<keyword evidence="2" id="KW-0677">Repeat</keyword>
<dbReference type="InterPro" id="IPR055285">
    <property type="entry name" value="ANKRD13_C"/>
</dbReference>
<dbReference type="PANTHER" id="PTHR12447:SF7">
    <property type="entry name" value="ANKYRIN REPEAT FAMILY PROTEIN"/>
    <property type="match status" value="1"/>
</dbReference>
<keyword evidence="3" id="KW-0472">Membrane</keyword>